<dbReference type="PANTHER" id="PTHR43674">
    <property type="entry name" value="NITRILASE C965.09-RELATED"/>
    <property type="match status" value="1"/>
</dbReference>
<dbReference type="AlphaFoldDB" id="A0A158FND5"/>
<dbReference type="InterPro" id="IPR036526">
    <property type="entry name" value="C-N_Hydrolase_sf"/>
</dbReference>
<dbReference type="SUPFAM" id="SSF56317">
    <property type="entry name" value="Carbon-nitrogen hydrolase"/>
    <property type="match status" value="1"/>
</dbReference>
<keyword evidence="1 3" id="KW-0378">Hydrolase</keyword>
<dbReference type="Gene3D" id="3.60.110.10">
    <property type="entry name" value="Carbon-nitrogen hydrolase"/>
    <property type="match status" value="1"/>
</dbReference>
<dbReference type="PANTHER" id="PTHR43674:SF2">
    <property type="entry name" value="BETA-UREIDOPROPIONASE"/>
    <property type="match status" value="1"/>
</dbReference>
<dbReference type="RefSeq" id="WP_062083486.1">
    <property type="nucleotide sequence ID" value="NZ_FCOK02000006.1"/>
</dbReference>
<gene>
    <name evidence="3" type="ORF">AWB69_01358</name>
</gene>
<dbReference type="EMBL" id="FCOK02000006">
    <property type="protein sequence ID" value="SAL20879.1"/>
    <property type="molecule type" value="Genomic_DNA"/>
</dbReference>
<evidence type="ECO:0000313" key="3">
    <source>
        <dbReference type="EMBL" id="SAL20879.1"/>
    </source>
</evidence>
<dbReference type="CDD" id="cd07197">
    <property type="entry name" value="nitrilase"/>
    <property type="match status" value="1"/>
</dbReference>
<accession>A0A158FND5</accession>
<organism evidence="3 4">
    <name type="scientific">Caballeronia udeis</name>
    <dbReference type="NCBI Taxonomy" id="1232866"/>
    <lineage>
        <taxon>Bacteria</taxon>
        <taxon>Pseudomonadati</taxon>
        <taxon>Pseudomonadota</taxon>
        <taxon>Betaproteobacteria</taxon>
        <taxon>Burkholderiales</taxon>
        <taxon>Burkholderiaceae</taxon>
        <taxon>Caballeronia</taxon>
    </lineage>
</organism>
<sequence>MTTARIAYVQWPEGLQPAGPAWDAIRRSIESARPDILVTNEMPFGPWLAEHAKFDAQAAQRSIALHEHALDALRGLGAAAVISSRPVAFDGRLANEAFVLESNAYRTIHHKKYFPQEPGFFEEAWYVRGAGGFDCVQVGQVKVGVLLCTELFFNDRARAYGRDGVDLIVTPRATGTSLARWKTAGTMAAIVSGAWFVSSNRHGQGALGQQFGGAGFVVSPDGVLLEETSEATPLRVVTIDLDAARAQKAQYPCYVKEMP</sequence>
<dbReference type="GO" id="GO:0016811">
    <property type="term" value="F:hydrolase activity, acting on carbon-nitrogen (but not peptide) bonds, in linear amides"/>
    <property type="evidence" value="ECO:0007669"/>
    <property type="project" value="UniProtKB-ARBA"/>
</dbReference>
<reference evidence="3 4" key="1">
    <citation type="submission" date="2016-01" db="EMBL/GenBank/DDBJ databases">
        <authorList>
            <person name="Oliw E.H."/>
        </authorList>
    </citation>
    <scope>NUCLEOTIDE SEQUENCE [LARGE SCALE GENOMIC DNA]</scope>
    <source>
        <strain evidence="3">LMG 27134</strain>
    </source>
</reference>
<feature type="domain" description="CN hydrolase" evidence="2">
    <location>
        <begin position="1"/>
        <end position="241"/>
    </location>
</feature>
<evidence type="ECO:0000313" key="4">
    <source>
        <dbReference type="Proteomes" id="UP000054683"/>
    </source>
</evidence>
<name>A0A158FND5_9BURK</name>
<dbReference type="Proteomes" id="UP000054683">
    <property type="component" value="Unassembled WGS sequence"/>
</dbReference>
<evidence type="ECO:0000256" key="1">
    <source>
        <dbReference type="ARBA" id="ARBA00022801"/>
    </source>
</evidence>
<dbReference type="InterPro" id="IPR050345">
    <property type="entry name" value="Aliph_Amidase/BUP"/>
</dbReference>
<protein>
    <submittedName>
        <fullName evidence="3">Carbon-nitrogen hydrolase</fullName>
    </submittedName>
</protein>
<dbReference type="Pfam" id="PF00795">
    <property type="entry name" value="CN_hydrolase"/>
    <property type="match status" value="1"/>
</dbReference>
<proteinExistence type="predicted"/>
<dbReference type="PROSITE" id="PS50263">
    <property type="entry name" value="CN_HYDROLASE"/>
    <property type="match status" value="1"/>
</dbReference>
<dbReference type="InterPro" id="IPR003010">
    <property type="entry name" value="C-N_Hydrolase"/>
</dbReference>
<evidence type="ECO:0000259" key="2">
    <source>
        <dbReference type="PROSITE" id="PS50263"/>
    </source>
</evidence>
<dbReference type="OrthoDB" id="8817375at2"/>